<dbReference type="InterPro" id="IPR053597">
    <property type="entry name" value="Retron_Ec48_antiviral"/>
</dbReference>
<dbReference type="NCBIfam" id="NF038235">
    <property type="entry name" value="retron_Ec48_2TM"/>
    <property type="match status" value="1"/>
</dbReference>
<dbReference type="Proteomes" id="UP001157186">
    <property type="component" value="Unassembled WGS sequence"/>
</dbReference>
<feature type="transmembrane region" description="Helical" evidence="1">
    <location>
        <begin position="65"/>
        <end position="87"/>
    </location>
</feature>
<dbReference type="EMBL" id="BSST01000001">
    <property type="protein sequence ID" value="GLX77970.1"/>
    <property type="molecule type" value="Genomic_DNA"/>
</dbReference>
<comment type="caution">
    <text evidence="2">The sequence shown here is derived from an EMBL/GenBank/DDBJ whole genome shotgun (WGS) entry which is preliminary data.</text>
</comment>
<keyword evidence="1" id="KW-0812">Transmembrane</keyword>
<keyword evidence="1" id="KW-0472">Membrane</keyword>
<proteinExistence type="predicted"/>
<dbReference type="RefSeq" id="WP_284243866.1">
    <property type="nucleotide sequence ID" value="NZ_BSST01000001.1"/>
</dbReference>
<sequence length="237" mass="27417">MNNLSSIYRTIIITLIGLASYIFISISLSMHDELSLLGLNNVCLSKINCYASFFDTLNKVLKDSIFLFQIAFWIIGVMATRLALVSYMSTISSSKSNIHLSNLKSFKEYVEYLFDSYNFFKFENIDVLKLYNLAFPNSSQGVISLTEKNEYTNWLKDINSQIATSNNMINGKKADSFCYKSHQKSMIKILAKGGFQITPQPRNHYYEVETQLIELLHKVNSEYLRLSKFKFEKRLYV</sequence>
<evidence type="ECO:0000313" key="3">
    <source>
        <dbReference type="Proteomes" id="UP001157186"/>
    </source>
</evidence>
<evidence type="ECO:0000256" key="1">
    <source>
        <dbReference type="SAM" id="Phobius"/>
    </source>
</evidence>
<reference evidence="2 3" key="1">
    <citation type="submission" date="2023-03" db="EMBL/GenBank/DDBJ databases">
        <title>Draft genome sequence of Thalassotalea insulae KCTC 62186T.</title>
        <authorList>
            <person name="Sawabe T."/>
        </authorList>
    </citation>
    <scope>NUCLEOTIDE SEQUENCE [LARGE SCALE GENOMIC DNA]</scope>
    <source>
        <strain evidence="2 3">KCTC 62186</strain>
    </source>
</reference>
<organism evidence="2 3">
    <name type="scientific">Thalassotalea insulae</name>
    <dbReference type="NCBI Taxonomy" id="2056778"/>
    <lineage>
        <taxon>Bacteria</taxon>
        <taxon>Pseudomonadati</taxon>
        <taxon>Pseudomonadota</taxon>
        <taxon>Gammaproteobacteria</taxon>
        <taxon>Alteromonadales</taxon>
        <taxon>Colwelliaceae</taxon>
        <taxon>Thalassotalea</taxon>
    </lineage>
</organism>
<keyword evidence="1" id="KW-1133">Transmembrane helix</keyword>
<feature type="transmembrane region" description="Helical" evidence="1">
    <location>
        <begin position="7"/>
        <end position="30"/>
    </location>
</feature>
<gene>
    <name evidence="2" type="ORF">tinsulaeT_13100</name>
</gene>
<evidence type="ECO:0000313" key="2">
    <source>
        <dbReference type="EMBL" id="GLX77970.1"/>
    </source>
</evidence>
<accession>A0ABQ6GPR3</accession>
<protein>
    <submittedName>
        <fullName evidence="2">Uncharacterized protein</fullName>
    </submittedName>
</protein>
<name>A0ABQ6GPR3_9GAMM</name>
<keyword evidence="3" id="KW-1185">Reference proteome</keyword>